<comment type="pathway">
    <text evidence="1">Antibiotic biosynthesis.</text>
</comment>
<reference evidence="14" key="1">
    <citation type="journal article" date="2019" name="Int. J. Syst. Evol. Microbiol.">
        <title>The Global Catalogue of Microorganisms (GCM) 10K type strain sequencing project: providing services to taxonomists for standard genome sequencing and annotation.</title>
        <authorList>
            <consortium name="The Broad Institute Genomics Platform"/>
            <consortium name="The Broad Institute Genome Sequencing Center for Infectious Disease"/>
            <person name="Wu L."/>
            <person name="Ma J."/>
        </authorList>
    </citation>
    <scope>NUCLEOTIDE SEQUENCE [LARGE SCALE GENOMIC DNA]</scope>
    <source>
        <strain evidence="14">JCM 13006</strain>
    </source>
</reference>
<dbReference type="Gene3D" id="3.10.129.110">
    <property type="entry name" value="Polyketide synthase dehydratase"/>
    <property type="match status" value="1"/>
</dbReference>
<dbReference type="SUPFAM" id="SSF52151">
    <property type="entry name" value="FabD/lysophospholipase-like"/>
    <property type="match status" value="1"/>
</dbReference>
<evidence type="ECO:0000256" key="5">
    <source>
        <dbReference type="ARBA" id="ARBA00023194"/>
    </source>
</evidence>
<comment type="caution">
    <text evidence="13">The sequence shown here is derived from an EMBL/GenBank/DDBJ whole genome shotgun (WGS) entry which is preliminary data.</text>
</comment>
<dbReference type="InterPro" id="IPR032821">
    <property type="entry name" value="PKS_assoc"/>
</dbReference>
<feature type="active site" description="Proton acceptor; for dehydratase activity" evidence="8">
    <location>
        <position position="2254"/>
    </location>
</feature>
<dbReference type="SMART" id="SM00822">
    <property type="entry name" value="PKS_KR"/>
    <property type="match status" value="2"/>
</dbReference>
<evidence type="ECO:0000256" key="2">
    <source>
        <dbReference type="ARBA" id="ARBA00022450"/>
    </source>
</evidence>
<evidence type="ECO:0008006" key="15">
    <source>
        <dbReference type="Google" id="ProtNLM"/>
    </source>
</evidence>
<dbReference type="InterPro" id="IPR016035">
    <property type="entry name" value="Acyl_Trfase/lysoPLipase"/>
</dbReference>
<dbReference type="SUPFAM" id="SSF53901">
    <property type="entry name" value="Thiolase-like"/>
    <property type="match status" value="2"/>
</dbReference>
<evidence type="ECO:0000313" key="14">
    <source>
        <dbReference type="Proteomes" id="UP001501752"/>
    </source>
</evidence>
<dbReference type="InterPro" id="IPR042104">
    <property type="entry name" value="PKS_dehydratase_sf"/>
</dbReference>
<evidence type="ECO:0000259" key="10">
    <source>
        <dbReference type="PROSITE" id="PS50075"/>
    </source>
</evidence>
<feature type="domain" description="PKS/mFAS DH" evidence="12">
    <location>
        <begin position="2224"/>
        <end position="2513"/>
    </location>
</feature>
<dbReference type="Pfam" id="PF08659">
    <property type="entry name" value="KR"/>
    <property type="match status" value="2"/>
</dbReference>
<dbReference type="PANTHER" id="PTHR43775:SF51">
    <property type="entry name" value="INACTIVE PHENOLPHTHIOCEROL SYNTHESIS POLYKETIDE SYNTHASE TYPE I PKS1-RELATED"/>
    <property type="match status" value="1"/>
</dbReference>
<dbReference type="InterPro" id="IPR049900">
    <property type="entry name" value="PKS_mFAS_DH"/>
</dbReference>
<feature type="domain" description="Carrier" evidence="10">
    <location>
        <begin position="1235"/>
        <end position="1310"/>
    </location>
</feature>
<accession>A0ABP9DR16</accession>
<keyword evidence="4" id="KW-0808">Transferase</keyword>
<dbReference type="PROSITE" id="PS50075">
    <property type="entry name" value="CARRIER"/>
    <property type="match status" value="2"/>
</dbReference>
<evidence type="ECO:0000256" key="1">
    <source>
        <dbReference type="ARBA" id="ARBA00004792"/>
    </source>
</evidence>
<evidence type="ECO:0000256" key="6">
    <source>
        <dbReference type="ARBA" id="ARBA00023268"/>
    </source>
</evidence>
<dbReference type="Proteomes" id="UP001501752">
    <property type="component" value="Unassembled WGS sequence"/>
</dbReference>
<sequence length="3103" mass="317122">MEPSKTTATPLTRAMETIKQLRAQLDAAGDRRPLAVVGAGLRLPGGITDLDGYWRALRDGRDLVRARPQQRLAPFAAEWAELPNQGSFLDEVLDFDADFFGISPREARAVDPQHRLLLEVAWEALEDAALPPARLGDAKVGVWVGITGGQDYRDWQTGDLDAYWATGNGHSFAAGRISYCLGLTGPAVAVDTACSSSLVALHQAGQALRRGEVDVALAGGVNLVLSPGSTRIIEQTRSLSPDGRCKAFDARANGFVRGEGCGIVVLKRLDRALADGDRIHGVVAGSALNQDGRSSGFTAPNVLAQTALLEAALADAGLTAADIGLVEAHGTGTSLGDPIEMDAILDALGRKNGGRPLHVGSVKANLGHLEGASGVAGVLKALLCVKHGEVPPLVHFRTLNPRIDLDGTAVTLSREVADWGSGGQYAGVSSFGMIGTNAHVIVGPAEAAAAVVAAEVRGFDLSARTESALRELAGELAAVAVGLGEDEYPAFAYTAGEGRTRHEVAVRIVAATAAEAADALRAVAEGREHAAVGAADGEGFGPLPRRVIDLPHYPWQRARHAPEGCDAATASGGAAGGSGGTGAGLASGGGSASGRGAGGSVSAGADAASGRSGAGIGLASGGGSASGWGAGGSVGAGAGIGLASGGGSASGWGAGGSVGAGAGIGLASGGGSASGWGAGGSVGAGAGTGLASGGGAAARSGVGAGTAFDGASASERGAAGSVPLYEVGWERVAEPGAAGAAGTVVLAGDDVQVLALLATQWQALGHRGVLLGAELPSLAGLPGLPGWESAGLPVGDAAWGDFWAARPEQGPFTLLLAPRATPLPERPEGADPAADGARLLAEVTVAVRALAASGRDGRAFALTRAVRRVSDTDPVVAADHGLLHGLLPVLGLEYPSHWGGVIDLPAGPAEADARTALALAAAGTAPGGARVEDLLAVRAGAAFGARLRAVDGWRPELPVDPDAGYLITGGAGGVGRAVAEDLVRRGARHLLLVGRTPLERLPQATADWLASLAAGGVTALYRSADCDRYEELAAALSASGLPALRGVVHAAGTLPLGPLAEADAEAFAQGLRGKFSGAWWLHLLTEGLDLDFFLTTSSASALWGADGRGAYAAANGGLDALAAYRVAAGRPASAVAFGAWALDGMADEDGRRTLARMGLADLDGTTGCSVLTAATPGGSGQVLACPVEWPRFLEVMEASRARALFAEVAAEDAAGAQLPALREELLALPEQARAAAAAVHVGRTLAAVLGHAEGHTVPPGTGFYNLGLDSIMAVDLARDLSLAFAVDLKVADVFNYPTVEQLSALVAARVADAPAAAPARTAGAGARAGRPVTTAAEADAGATAVPQGYGSEPVAIVGMAGRFPGADSVEELWQLLAEGRDAVGPVPADRWDGAALHSADPLSTGTVSTDQGGFLSDLARFDAAFFGVPAREAESLDPQHRLLLEAAWHALEDAGSDPRAVRGSRTGVFVGISNSDYARLLERGGLRDLDAYFGTGTALNAAAGRLAYTLGANGPALAVDTACSSSLVALHLAVRSLRSGESDRALAGGVNVIASPECSVAVSRAHMLSPDGRCKTFSAEANGFVRAEGVGVLVLKRLSDARRDGDRVLAVVHGTAVNQDGASSGLTVPSGRAQEAVIRDALADAELPGSAISYLEAHGTGTSLGDPIELAAAWAALGPDRRPGEPLHVGSVKSNIGHCESASGIAGVIKTVLALRHRRLPASLHAENLNPHVPWDEMNVRVVDALTPWRTGDRPRLAGVSSFGFSGTNAQVILGEAPETAERPAAEGPYLLPLSAPDGAGLARLAERWTERLAEAGDEELPGLAATAGAGRAHFPVRRALLGSTAAELRAQLADLTVPGAQDAPRIAFLFSGMGSQYFGMGRELYESEPVFRDAIDTADRTLAPLLGTSLLDLMFHGSDESLIDQTRFVQPTVIALELALVALWESWGVRAAAVTGHSVGEIAAAIHAGVLDLEAGLTLVAHRARLMHSTETGAMLSLAAPLERVTGWLAGSDCDLAAVNGPKSVVVAGRPEAVERIAAQARAEGVVARRLTVSTAAHSRLMGPVIAEFSGIAEGLAYGRPRIPVISNLTGRLATPADLDAAYWARHIRQPVLFHQGMAELAELGVDLVLEVGPGRTLANLISAAGLLPARGGAASLVRGAGDRSRMLAAAAHLYRNGQDLDWAKVQAGAERTGAPRYPFADTRYWTAVEPAAPAARPAARRHWGDELRSPALPGRVFSFERSAEFPPYLTDHRIDGIVLTPASSHLATLLSAVAGDGSPLAVEDFICPRGLVIKDGEQYEVQLGLGTGTDPAQLTVHSLVDPERGAWTHHLSARTADPSAGAPRPAVDRQAFVERAERHIGGEEFYAYFRELGYTLGPSFRWIADIWLDGEEALVRYTTPPVAGDDLGNYQLHPGLIDSVFQSIAGFMVDGTAVKAPSVAIPFAAARLAFPGRPVAGEELWGHVRVLQAAPLDRGRLQVETADLHLFTARGEDLMVADGFRVRNAPLTTLRQSLRRGVPHAYELGWIPQPGGPAAAPTGARALRVLGAAALTAELRAAGHETDAELPELVVDARFAELPDEVDAAAAERAAQELAEALRTAPADVPYAVPVDGRPAAAPLRAALWGLLAALETEQPERTLLRITLGAGHRPGQLATALAAIAADGPADTRITLDAEGTTVARLLTTGDLPAEDGFTGGALVTGGLGALGLSVAEHLAGQGAAAITLVGRSAPDGAAQAVIDRLTAGGVRVQAVAADVTDPADCARAVAEAERLAPLTGVFHLAGATADRAFDRLTPEDFHRVFAAKAGGADALAAAVRGRELTTFVLFSSAAATLGSAGQANYGAANGYLDGLAERLRSEGVPATAVAWGPWVPTAKGGMADSAALARAAGKLGVRPLDDTAALPLLALAMTAERPHLLAVDADFGRYAERLAGHPAGGLYAGVAGATATGAAPQPAAEGRPRGWLREELAHLDADDREERVREVVRKLAGDTVGDHSAVRDDLGFEDIGLDSIMAIDLSALVAHAAGADLPATVSIDYPTVAEMARHLTGLIAPAEAAPSRPAAGTPDLPDTDRTTDEDADELSDDELIAAVRRDLAMEL</sequence>
<evidence type="ECO:0000256" key="3">
    <source>
        <dbReference type="ARBA" id="ARBA00022553"/>
    </source>
</evidence>
<dbReference type="PROSITE" id="PS52019">
    <property type="entry name" value="PKS_MFAS_DH"/>
    <property type="match status" value="1"/>
</dbReference>
<dbReference type="Gene3D" id="3.40.47.10">
    <property type="match status" value="2"/>
</dbReference>
<dbReference type="Pfam" id="PF02801">
    <property type="entry name" value="Ketoacyl-synt_C"/>
    <property type="match status" value="2"/>
</dbReference>
<keyword evidence="14" id="KW-1185">Reference proteome</keyword>
<keyword evidence="3" id="KW-0597">Phosphoprotein</keyword>
<evidence type="ECO:0000256" key="4">
    <source>
        <dbReference type="ARBA" id="ARBA00022679"/>
    </source>
</evidence>
<dbReference type="RefSeq" id="WP_345697214.1">
    <property type="nucleotide sequence ID" value="NZ_BAABIS010000001.1"/>
</dbReference>
<dbReference type="Gene3D" id="3.40.50.720">
    <property type="entry name" value="NAD(P)-binding Rossmann-like Domain"/>
    <property type="match status" value="2"/>
</dbReference>
<dbReference type="Pfam" id="PF00109">
    <property type="entry name" value="ketoacyl-synt"/>
    <property type="match status" value="2"/>
</dbReference>
<feature type="compositionally biased region" description="Low complexity" evidence="9">
    <location>
        <begin position="3056"/>
        <end position="3072"/>
    </location>
</feature>
<dbReference type="SUPFAM" id="SSF51735">
    <property type="entry name" value="NAD(P)-binding Rossmann-fold domains"/>
    <property type="match status" value="4"/>
</dbReference>
<dbReference type="PROSITE" id="PS00606">
    <property type="entry name" value="KS3_1"/>
    <property type="match status" value="2"/>
</dbReference>
<evidence type="ECO:0000256" key="9">
    <source>
        <dbReference type="SAM" id="MobiDB-lite"/>
    </source>
</evidence>
<evidence type="ECO:0000259" key="12">
    <source>
        <dbReference type="PROSITE" id="PS52019"/>
    </source>
</evidence>
<dbReference type="Pfam" id="PF00550">
    <property type="entry name" value="PP-binding"/>
    <property type="match status" value="2"/>
</dbReference>
<dbReference type="CDD" id="cd00833">
    <property type="entry name" value="PKS"/>
    <property type="match status" value="2"/>
</dbReference>
<dbReference type="SMART" id="SM01294">
    <property type="entry name" value="PKS_PP_betabranch"/>
    <property type="match status" value="2"/>
</dbReference>
<feature type="region of interest" description="Disordered" evidence="9">
    <location>
        <begin position="3056"/>
        <end position="3089"/>
    </location>
</feature>
<dbReference type="Pfam" id="PF14765">
    <property type="entry name" value="PS-DH"/>
    <property type="match status" value="1"/>
</dbReference>
<organism evidence="13 14">
    <name type="scientific">Kitasatospora terrestris</name>
    <dbReference type="NCBI Taxonomy" id="258051"/>
    <lineage>
        <taxon>Bacteria</taxon>
        <taxon>Bacillati</taxon>
        <taxon>Actinomycetota</taxon>
        <taxon>Actinomycetes</taxon>
        <taxon>Kitasatosporales</taxon>
        <taxon>Streptomycetaceae</taxon>
        <taxon>Kitasatospora</taxon>
    </lineage>
</organism>
<keyword evidence="7" id="KW-0012">Acyltransferase</keyword>
<dbReference type="InterPro" id="IPR013968">
    <property type="entry name" value="PKS_KR"/>
</dbReference>
<feature type="region of interest" description="C-terminal hotdog fold" evidence="8">
    <location>
        <begin position="2359"/>
        <end position="2513"/>
    </location>
</feature>
<evidence type="ECO:0000256" key="8">
    <source>
        <dbReference type="PROSITE-ProRule" id="PRU01363"/>
    </source>
</evidence>
<dbReference type="InterPro" id="IPR016039">
    <property type="entry name" value="Thiolase-like"/>
</dbReference>
<dbReference type="InterPro" id="IPR049551">
    <property type="entry name" value="PKS_DH_C"/>
</dbReference>
<dbReference type="Pfam" id="PF16197">
    <property type="entry name" value="KAsynt_C_assoc"/>
    <property type="match status" value="2"/>
</dbReference>
<dbReference type="PROSITE" id="PS00012">
    <property type="entry name" value="PHOSPHOPANTETHEINE"/>
    <property type="match status" value="1"/>
</dbReference>
<dbReference type="InterPro" id="IPR014030">
    <property type="entry name" value="Ketoacyl_synth_N"/>
</dbReference>
<dbReference type="InterPro" id="IPR018201">
    <property type="entry name" value="Ketoacyl_synth_AS"/>
</dbReference>
<dbReference type="InterPro" id="IPR036736">
    <property type="entry name" value="ACP-like_sf"/>
</dbReference>
<dbReference type="Gene3D" id="3.40.366.10">
    <property type="entry name" value="Malonyl-Coenzyme A Acyl Carrier Protein, domain 2"/>
    <property type="match status" value="1"/>
</dbReference>
<gene>
    <name evidence="13" type="ORF">GCM10023235_28680</name>
</gene>
<dbReference type="InterPro" id="IPR020807">
    <property type="entry name" value="PKS_DH"/>
</dbReference>
<dbReference type="SMART" id="SM00825">
    <property type="entry name" value="PKS_KS"/>
    <property type="match status" value="2"/>
</dbReference>
<dbReference type="InterPro" id="IPR006162">
    <property type="entry name" value="Ppantetheine_attach_site"/>
</dbReference>
<dbReference type="Gene3D" id="3.30.70.3290">
    <property type="match status" value="2"/>
</dbReference>
<feature type="region of interest" description="N-terminal hotdog fold" evidence="8">
    <location>
        <begin position="2224"/>
        <end position="2344"/>
    </location>
</feature>
<dbReference type="EMBL" id="BAABIS010000001">
    <property type="protein sequence ID" value="GAA4850003.1"/>
    <property type="molecule type" value="Genomic_DNA"/>
</dbReference>
<evidence type="ECO:0000259" key="11">
    <source>
        <dbReference type="PROSITE" id="PS52004"/>
    </source>
</evidence>
<dbReference type="InterPro" id="IPR020806">
    <property type="entry name" value="PKS_PP-bd"/>
</dbReference>
<feature type="domain" description="Ketosynthase family 3 (KS3)" evidence="11">
    <location>
        <begin position="31"/>
        <end position="444"/>
    </location>
</feature>
<dbReference type="PROSITE" id="PS52004">
    <property type="entry name" value="KS3_2"/>
    <property type="match status" value="2"/>
</dbReference>
<protein>
    <recommendedName>
        <fullName evidence="15">Polyketide synthase</fullName>
    </recommendedName>
</protein>
<dbReference type="Gene3D" id="1.10.1200.10">
    <property type="entry name" value="ACP-like"/>
    <property type="match status" value="2"/>
</dbReference>
<proteinExistence type="predicted"/>
<keyword evidence="2" id="KW-0596">Phosphopantetheine</keyword>
<dbReference type="SUPFAM" id="SSF55048">
    <property type="entry name" value="Probable ACP-binding domain of malonyl-CoA ACP transacylase"/>
    <property type="match status" value="1"/>
</dbReference>
<dbReference type="InterPro" id="IPR050091">
    <property type="entry name" value="PKS_NRPS_Biosynth_Enz"/>
</dbReference>
<dbReference type="SUPFAM" id="SSF47336">
    <property type="entry name" value="ACP-like"/>
    <property type="match status" value="2"/>
</dbReference>
<dbReference type="InterPro" id="IPR036291">
    <property type="entry name" value="NAD(P)-bd_dom_sf"/>
</dbReference>
<dbReference type="InterPro" id="IPR049552">
    <property type="entry name" value="PKS_DH_N"/>
</dbReference>
<dbReference type="SMART" id="SM00823">
    <property type="entry name" value="PKS_PP"/>
    <property type="match status" value="2"/>
</dbReference>
<keyword evidence="6" id="KW-0511">Multifunctional enzyme</keyword>
<feature type="compositionally biased region" description="Gly residues" evidence="9">
    <location>
        <begin position="573"/>
        <end position="601"/>
    </location>
</feature>
<dbReference type="Pfam" id="PF21089">
    <property type="entry name" value="PKS_DH_N"/>
    <property type="match status" value="1"/>
</dbReference>
<dbReference type="InterPro" id="IPR016036">
    <property type="entry name" value="Malonyl_transacylase_ACP-bd"/>
</dbReference>
<dbReference type="InterPro" id="IPR001227">
    <property type="entry name" value="Ac_transferase_dom_sf"/>
</dbReference>
<dbReference type="Pfam" id="PF00698">
    <property type="entry name" value="Acyl_transf_1"/>
    <property type="match status" value="1"/>
</dbReference>
<dbReference type="InterPro" id="IPR057326">
    <property type="entry name" value="KR_dom"/>
</dbReference>
<name>A0ABP9DR16_9ACTN</name>
<dbReference type="SMART" id="SM00827">
    <property type="entry name" value="PKS_AT"/>
    <property type="match status" value="1"/>
</dbReference>
<dbReference type="InterPro" id="IPR009081">
    <property type="entry name" value="PP-bd_ACP"/>
</dbReference>
<evidence type="ECO:0000256" key="7">
    <source>
        <dbReference type="ARBA" id="ARBA00023315"/>
    </source>
</evidence>
<dbReference type="InterPro" id="IPR020841">
    <property type="entry name" value="PKS_Beta-ketoAc_synthase_dom"/>
</dbReference>
<keyword evidence="5" id="KW-0045">Antibiotic biosynthesis</keyword>
<evidence type="ECO:0000313" key="13">
    <source>
        <dbReference type="EMBL" id="GAA4850003.1"/>
    </source>
</evidence>
<dbReference type="PANTHER" id="PTHR43775">
    <property type="entry name" value="FATTY ACID SYNTHASE"/>
    <property type="match status" value="1"/>
</dbReference>
<feature type="domain" description="Carrier" evidence="10">
    <location>
        <begin position="2978"/>
        <end position="3055"/>
    </location>
</feature>
<feature type="active site" description="Proton donor; for dehydratase activity" evidence="8">
    <location>
        <position position="2420"/>
    </location>
</feature>
<dbReference type="InterPro" id="IPR014043">
    <property type="entry name" value="Acyl_transferase_dom"/>
</dbReference>
<feature type="region of interest" description="Disordered" evidence="9">
    <location>
        <begin position="564"/>
        <end position="604"/>
    </location>
</feature>
<feature type="domain" description="Ketosynthase family 3 (KS3)" evidence="11">
    <location>
        <begin position="1351"/>
        <end position="1776"/>
    </location>
</feature>
<dbReference type="SMART" id="SM00826">
    <property type="entry name" value="PKS_DH"/>
    <property type="match status" value="1"/>
</dbReference>
<dbReference type="InterPro" id="IPR014031">
    <property type="entry name" value="Ketoacyl_synth_C"/>
</dbReference>